<evidence type="ECO:0000256" key="2">
    <source>
        <dbReference type="ARBA" id="ARBA00022723"/>
    </source>
</evidence>
<dbReference type="Pfam" id="PF25026">
    <property type="entry name" value="Asd-4"/>
    <property type="match status" value="1"/>
</dbReference>
<dbReference type="InterPro" id="IPR056998">
    <property type="entry name" value="Asd-4/GZF3_helical"/>
</dbReference>
<keyword evidence="5" id="KW-0805">Transcription regulation</keyword>
<dbReference type="InterPro" id="IPR013088">
    <property type="entry name" value="Znf_NHR/GATA"/>
</dbReference>
<dbReference type="AlphaFoldDB" id="A0A0F4ZJI8"/>
<comment type="caution">
    <text evidence="13">The sequence shown here is derived from an EMBL/GenBank/DDBJ whole genome shotgun (WGS) entry which is preliminary data.</text>
</comment>
<dbReference type="OrthoDB" id="515401at2759"/>
<evidence type="ECO:0000256" key="7">
    <source>
        <dbReference type="ARBA" id="ARBA00023163"/>
    </source>
</evidence>
<feature type="compositionally biased region" description="Low complexity" evidence="11">
    <location>
        <begin position="457"/>
        <end position="480"/>
    </location>
</feature>
<keyword evidence="8" id="KW-0539">Nucleus</keyword>
<dbReference type="GO" id="GO:0045944">
    <property type="term" value="P:positive regulation of transcription by RNA polymerase II"/>
    <property type="evidence" value="ECO:0007669"/>
    <property type="project" value="TreeGrafter"/>
</dbReference>
<comment type="subcellular location">
    <subcellularLocation>
        <location evidence="1">Nucleus</location>
    </subcellularLocation>
</comment>
<evidence type="ECO:0000256" key="9">
    <source>
        <dbReference type="PROSITE-ProRule" id="PRU00094"/>
    </source>
</evidence>
<dbReference type="Proteomes" id="UP000033483">
    <property type="component" value="Unassembled WGS sequence"/>
</dbReference>
<feature type="region of interest" description="Disordered" evidence="11">
    <location>
        <begin position="457"/>
        <end position="527"/>
    </location>
</feature>
<evidence type="ECO:0000313" key="14">
    <source>
        <dbReference type="Proteomes" id="UP000033483"/>
    </source>
</evidence>
<dbReference type="CDD" id="cd00202">
    <property type="entry name" value="ZnF_GATA"/>
    <property type="match status" value="1"/>
</dbReference>
<protein>
    <recommendedName>
        <fullName evidence="12">GATA-type domain-containing protein</fullName>
    </recommendedName>
</protein>
<evidence type="ECO:0000256" key="3">
    <source>
        <dbReference type="ARBA" id="ARBA00022771"/>
    </source>
</evidence>
<feature type="domain" description="GATA-type" evidence="12">
    <location>
        <begin position="11"/>
        <end position="64"/>
    </location>
</feature>
<dbReference type="PANTHER" id="PTHR10071">
    <property type="entry name" value="TRANSCRIPTION FACTOR GATA FAMILY MEMBER"/>
    <property type="match status" value="1"/>
</dbReference>
<evidence type="ECO:0000256" key="4">
    <source>
        <dbReference type="ARBA" id="ARBA00022833"/>
    </source>
</evidence>
<feature type="region of interest" description="Disordered" evidence="11">
    <location>
        <begin position="152"/>
        <end position="172"/>
    </location>
</feature>
<dbReference type="PANTHER" id="PTHR10071:SF281">
    <property type="entry name" value="BOX A-BINDING FACTOR-RELATED"/>
    <property type="match status" value="1"/>
</dbReference>
<dbReference type="GO" id="GO:0000122">
    <property type="term" value="P:negative regulation of transcription by RNA polymerase II"/>
    <property type="evidence" value="ECO:0007669"/>
    <property type="project" value="TreeGrafter"/>
</dbReference>
<gene>
    <name evidence="13" type="ORF">TD95_004410</name>
</gene>
<dbReference type="FunFam" id="3.30.50.10:FF:000007">
    <property type="entry name" value="Nitrogen regulatory AreA, N-terminal"/>
    <property type="match status" value="1"/>
</dbReference>
<proteinExistence type="predicted"/>
<dbReference type="GO" id="GO:0000978">
    <property type="term" value="F:RNA polymerase II cis-regulatory region sequence-specific DNA binding"/>
    <property type="evidence" value="ECO:0007669"/>
    <property type="project" value="TreeGrafter"/>
</dbReference>
<sequence>MATPANHNPQTQQQPTCHNCGTSTTPLWRRDEYGAVLCNACGLFLKLHGRPRPISLKTDVIKSRNRVKVMRNDADGFKKKQQQPYALAPDMNSVDLGTMAQAARRIVKPGNGVHPDGDQNGSRGAASLYNPTGLSGFPIDDSQFSQAALGQFPRTESPGLNGDGRHDPSSQPHDQLVATLRTRVNELELINELFRGRLGQLEHDEANARRGQELSGAAETHLRQQIDDLIKANTDLRTQLEESHRRENALKHRLDELEIELRDNLESGEPGRKKARITSSSGLEDPSLALASLSATAADAQLQTHLPQHDMTAHVHGTEDDASIATRAALAASMAINMDNMPAADASVVGHAVPSVQLSESLHGHDLPNQMDVTPVMHADMHDQIAQSADMTASTASESLQVPMSALDQNLPTAPIDNPPVDSALKTEPPNMTDSTTEDQSALDSAMASTVAAVVAATTRPASEAESAEASAPQETTAETIEPSAETGVVDSASVVDSQLKTTPPQQDEGQMHTIKESSNMAVDTAE</sequence>
<keyword evidence="10" id="KW-0175">Coiled coil</keyword>
<feature type="region of interest" description="Disordered" evidence="11">
    <location>
        <begin position="409"/>
        <end position="441"/>
    </location>
</feature>
<dbReference type="Gene3D" id="3.30.50.10">
    <property type="entry name" value="Erythroid Transcription Factor GATA-1, subunit A"/>
    <property type="match status" value="1"/>
</dbReference>
<evidence type="ECO:0000256" key="11">
    <source>
        <dbReference type="SAM" id="MobiDB-lite"/>
    </source>
</evidence>
<dbReference type="GO" id="GO:0005634">
    <property type="term" value="C:nucleus"/>
    <property type="evidence" value="ECO:0007669"/>
    <property type="project" value="UniProtKB-SubCell"/>
</dbReference>
<evidence type="ECO:0000256" key="8">
    <source>
        <dbReference type="ARBA" id="ARBA00023242"/>
    </source>
</evidence>
<dbReference type="SUPFAM" id="SSF57716">
    <property type="entry name" value="Glucocorticoid receptor-like (DNA-binding domain)"/>
    <property type="match status" value="1"/>
</dbReference>
<keyword evidence="6" id="KW-0534">Nitrate assimilation</keyword>
<dbReference type="PROSITE" id="PS00344">
    <property type="entry name" value="GATA_ZN_FINGER_1"/>
    <property type="match status" value="1"/>
</dbReference>
<feature type="compositionally biased region" description="Polar residues" evidence="11">
    <location>
        <begin position="517"/>
        <end position="527"/>
    </location>
</feature>
<feature type="compositionally biased region" description="Polar residues" evidence="11">
    <location>
        <begin position="495"/>
        <end position="509"/>
    </location>
</feature>
<dbReference type="Pfam" id="PF00320">
    <property type="entry name" value="GATA"/>
    <property type="match status" value="1"/>
</dbReference>
<feature type="coiled-coil region" evidence="10">
    <location>
        <begin position="226"/>
        <end position="267"/>
    </location>
</feature>
<dbReference type="GO" id="GO:0000981">
    <property type="term" value="F:DNA-binding transcription factor activity, RNA polymerase II-specific"/>
    <property type="evidence" value="ECO:0007669"/>
    <property type="project" value="TreeGrafter"/>
</dbReference>
<dbReference type="InterPro" id="IPR039355">
    <property type="entry name" value="Transcription_factor_GATA"/>
</dbReference>
<dbReference type="EMBL" id="LAEV01000252">
    <property type="protein sequence ID" value="KKA30784.1"/>
    <property type="molecule type" value="Genomic_DNA"/>
</dbReference>
<accession>A0A0F4ZJI8</accession>
<evidence type="ECO:0000256" key="1">
    <source>
        <dbReference type="ARBA" id="ARBA00004123"/>
    </source>
</evidence>
<dbReference type="SMART" id="SM00401">
    <property type="entry name" value="ZnF_GATA"/>
    <property type="match status" value="1"/>
</dbReference>
<evidence type="ECO:0000256" key="10">
    <source>
        <dbReference type="SAM" id="Coils"/>
    </source>
</evidence>
<name>A0A0F4ZJI8_9PEZI</name>
<feature type="compositionally biased region" description="Polar residues" evidence="11">
    <location>
        <begin position="430"/>
        <end position="441"/>
    </location>
</feature>
<organism evidence="13 14">
    <name type="scientific">Thielaviopsis punctulata</name>
    <dbReference type="NCBI Taxonomy" id="72032"/>
    <lineage>
        <taxon>Eukaryota</taxon>
        <taxon>Fungi</taxon>
        <taxon>Dikarya</taxon>
        <taxon>Ascomycota</taxon>
        <taxon>Pezizomycotina</taxon>
        <taxon>Sordariomycetes</taxon>
        <taxon>Hypocreomycetidae</taxon>
        <taxon>Microascales</taxon>
        <taxon>Ceratocystidaceae</taxon>
        <taxon>Thielaviopsis</taxon>
    </lineage>
</organism>
<evidence type="ECO:0000313" key="13">
    <source>
        <dbReference type="EMBL" id="KKA30784.1"/>
    </source>
</evidence>
<evidence type="ECO:0000256" key="5">
    <source>
        <dbReference type="ARBA" id="ARBA00023015"/>
    </source>
</evidence>
<keyword evidence="3 9" id="KW-0863">Zinc-finger</keyword>
<dbReference type="PRINTS" id="PR00619">
    <property type="entry name" value="GATAZNFINGER"/>
</dbReference>
<dbReference type="PROSITE" id="PS50114">
    <property type="entry name" value="GATA_ZN_FINGER_2"/>
    <property type="match status" value="1"/>
</dbReference>
<keyword evidence="4" id="KW-0862">Zinc</keyword>
<feature type="region of interest" description="Disordered" evidence="11">
    <location>
        <begin position="109"/>
        <end position="129"/>
    </location>
</feature>
<evidence type="ECO:0000256" key="6">
    <source>
        <dbReference type="ARBA" id="ARBA00023063"/>
    </source>
</evidence>
<dbReference type="InterPro" id="IPR000679">
    <property type="entry name" value="Znf_GATA"/>
</dbReference>
<dbReference type="GO" id="GO:0008270">
    <property type="term" value="F:zinc ion binding"/>
    <property type="evidence" value="ECO:0007669"/>
    <property type="project" value="UniProtKB-KW"/>
</dbReference>
<reference evidence="13 14" key="1">
    <citation type="submission" date="2015-03" db="EMBL/GenBank/DDBJ databases">
        <authorList>
            <person name="Radwan O."/>
            <person name="Al-Naeli F.A."/>
            <person name="Rendon G.A."/>
            <person name="Fields C."/>
        </authorList>
    </citation>
    <scope>NUCLEOTIDE SEQUENCE [LARGE SCALE GENOMIC DNA]</scope>
    <source>
        <strain evidence="13">CR-DP1</strain>
    </source>
</reference>
<keyword evidence="14" id="KW-1185">Reference proteome</keyword>
<evidence type="ECO:0000259" key="12">
    <source>
        <dbReference type="PROSITE" id="PS50114"/>
    </source>
</evidence>
<keyword evidence="2" id="KW-0479">Metal-binding</keyword>
<keyword evidence="7" id="KW-0804">Transcription</keyword>